<sequence>MQKIGRWVDKRLKWFFTVPTIIFVLAMVLFPIIYTLVLSFHSWRMSANIPWKYVGLQNYIDLFSDSRFPMAIGRTFIFTAIALTIEMIVGIGIALFLNRRFFGKNFVKTAFLIPMVATPVAIGMVWKLMYDPNIGILDYILKSMGMPTVNFLGDSNIALYSLIVVDIWEWTPQVMLIVLAGITSISTEPFESAMVDGATPWQVTWHITLPLLRPTIFTAFLLRLIDVLKTFDIMYSMTQGGPGYATETMNILSYRQAFEFMQFGSASSMLIVFFVVVMVIAAVTVKIKSRVEVDY</sequence>
<keyword evidence="3 5" id="KW-1133">Transmembrane helix</keyword>
<evidence type="ECO:0000256" key="4">
    <source>
        <dbReference type="ARBA" id="ARBA00023136"/>
    </source>
</evidence>
<accession>A0A412AW79</accession>
<evidence type="ECO:0000256" key="3">
    <source>
        <dbReference type="ARBA" id="ARBA00022989"/>
    </source>
</evidence>
<evidence type="ECO:0000259" key="6">
    <source>
        <dbReference type="PROSITE" id="PS50928"/>
    </source>
</evidence>
<gene>
    <name evidence="7" type="ORF">DWY99_09280</name>
</gene>
<reference evidence="7 8" key="1">
    <citation type="submission" date="2018-08" db="EMBL/GenBank/DDBJ databases">
        <title>A genome reference for cultivated species of the human gut microbiota.</title>
        <authorList>
            <person name="Zou Y."/>
            <person name="Xue W."/>
            <person name="Luo G."/>
        </authorList>
    </citation>
    <scope>NUCLEOTIDE SEQUENCE [LARGE SCALE GENOMIC DNA]</scope>
    <source>
        <strain evidence="7 8">AF28-26</strain>
    </source>
</reference>
<evidence type="ECO:0000256" key="5">
    <source>
        <dbReference type="RuleBase" id="RU363032"/>
    </source>
</evidence>
<keyword evidence="5" id="KW-0813">Transport</keyword>
<feature type="transmembrane region" description="Helical" evidence="5">
    <location>
        <begin position="203"/>
        <end position="225"/>
    </location>
</feature>
<dbReference type="SUPFAM" id="SSF161098">
    <property type="entry name" value="MetI-like"/>
    <property type="match status" value="1"/>
</dbReference>
<comment type="subcellular location">
    <subcellularLocation>
        <location evidence="5">Cell membrane</location>
        <topology evidence="5">Multi-pass membrane protein</topology>
    </subcellularLocation>
    <subcellularLocation>
        <location evidence="1">Membrane</location>
        <topology evidence="1">Multi-pass membrane protein</topology>
    </subcellularLocation>
</comment>
<proteinExistence type="inferred from homology"/>
<dbReference type="PANTHER" id="PTHR43759">
    <property type="entry name" value="TREHALOSE TRANSPORT SYSTEM PERMEASE PROTEIN SUGA"/>
    <property type="match status" value="1"/>
</dbReference>
<evidence type="ECO:0000313" key="7">
    <source>
        <dbReference type="EMBL" id="RGQ38948.1"/>
    </source>
</evidence>
<comment type="similarity">
    <text evidence="5">Belongs to the binding-protein-dependent transport system permease family.</text>
</comment>
<dbReference type="PANTHER" id="PTHR43759:SF1">
    <property type="entry name" value="GLUCOSE IMPORT SYSTEM PERMEASE PROTEIN GLCT"/>
    <property type="match status" value="1"/>
</dbReference>
<comment type="caution">
    <text evidence="7">The sequence shown here is derived from an EMBL/GenBank/DDBJ whole genome shotgun (WGS) entry which is preliminary data.</text>
</comment>
<dbReference type="InterPro" id="IPR035906">
    <property type="entry name" value="MetI-like_sf"/>
</dbReference>
<feature type="transmembrane region" description="Helical" evidence="5">
    <location>
        <begin position="76"/>
        <end position="97"/>
    </location>
</feature>
<organism evidence="7 8">
    <name type="scientific">[Clostridium] leptum</name>
    <dbReference type="NCBI Taxonomy" id="1535"/>
    <lineage>
        <taxon>Bacteria</taxon>
        <taxon>Bacillati</taxon>
        <taxon>Bacillota</taxon>
        <taxon>Clostridia</taxon>
        <taxon>Eubacteriales</taxon>
        <taxon>Oscillospiraceae</taxon>
        <taxon>Oscillospiraceae incertae sedis</taxon>
    </lineage>
</organism>
<keyword evidence="4 5" id="KW-0472">Membrane</keyword>
<dbReference type="EMBL" id="QRTC01000036">
    <property type="protein sequence ID" value="RGQ38948.1"/>
    <property type="molecule type" value="Genomic_DNA"/>
</dbReference>
<feature type="domain" description="ABC transmembrane type-1" evidence="6">
    <location>
        <begin position="72"/>
        <end position="284"/>
    </location>
</feature>
<protein>
    <submittedName>
        <fullName evidence="7">Sugar ABC transporter permease</fullName>
    </submittedName>
</protein>
<feature type="transmembrane region" description="Helical" evidence="5">
    <location>
        <begin position="263"/>
        <end position="285"/>
    </location>
</feature>
<dbReference type="AlphaFoldDB" id="A0A412AW79"/>
<evidence type="ECO:0000313" key="8">
    <source>
        <dbReference type="Proteomes" id="UP000284751"/>
    </source>
</evidence>
<feature type="transmembrane region" description="Helical" evidence="5">
    <location>
        <begin position="12"/>
        <end position="37"/>
    </location>
</feature>
<feature type="transmembrane region" description="Helical" evidence="5">
    <location>
        <begin position="109"/>
        <end position="129"/>
    </location>
</feature>
<evidence type="ECO:0000256" key="2">
    <source>
        <dbReference type="ARBA" id="ARBA00022692"/>
    </source>
</evidence>
<keyword evidence="2 5" id="KW-0812">Transmembrane</keyword>
<evidence type="ECO:0000256" key="1">
    <source>
        <dbReference type="ARBA" id="ARBA00004141"/>
    </source>
</evidence>
<dbReference type="Proteomes" id="UP000284751">
    <property type="component" value="Unassembled WGS sequence"/>
</dbReference>
<dbReference type="Pfam" id="PF00528">
    <property type="entry name" value="BPD_transp_1"/>
    <property type="match status" value="1"/>
</dbReference>
<dbReference type="PROSITE" id="PS50928">
    <property type="entry name" value="ABC_TM1"/>
    <property type="match status" value="1"/>
</dbReference>
<dbReference type="GO" id="GO:0055085">
    <property type="term" value="P:transmembrane transport"/>
    <property type="evidence" value="ECO:0007669"/>
    <property type="project" value="InterPro"/>
</dbReference>
<dbReference type="InterPro" id="IPR000515">
    <property type="entry name" value="MetI-like"/>
</dbReference>
<dbReference type="InterPro" id="IPR052730">
    <property type="entry name" value="Sugar_ABC_transporter"/>
</dbReference>
<dbReference type="Gene3D" id="1.10.3720.10">
    <property type="entry name" value="MetI-like"/>
    <property type="match status" value="1"/>
</dbReference>
<dbReference type="CDD" id="cd06261">
    <property type="entry name" value="TM_PBP2"/>
    <property type="match status" value="1"/>
</dbReference>
<dbReference type="GO" id="GO:0005886">
    <property type="term" value="C:plasma membrane"/>
    <property type="evidence" value="ECO:0007669"/>
    <property type="project" value="UniProtKB-SubCell"/>
</dbReference>
<name>A0A412AW79_9FIRM</name>